<proteinExistence type="predicted"/>
<reference evidence="2 3" key="1">
    <citation type="submission" date="2019-03" db="EMBL/GenBank/DDBJ databases">
        <title>First draft genome of Liparis tanakae, snailfish: a comprehensive survey of snailfish specific genes.</title>
        <authorList>
            <person name="Kim W."/>
            <person name="Song I."/>
            <person name="Jeong J.-H."/>
            <person name="Kim D."/>
            <person name="Kim S."/>
            <person name="Ryu S."/>
            <person name="Song J.Y."/>
            <person name="Lee S.K."/>
        </authorList>
    </citation>
    <scope>NUCLEOTIDE SEQUENCE [LARGE SCALE GENOMIC DNA]</scope>
    <source>
        <tissue evidence="2">Muscle</tissue>
    </source>
</reference>
<evidence type="ECO:0000313" key="3">
    <source>
        <dbReference type="Proteomes" id="UP000314294"/>
    </source>
</evidence>
<protein>
    <submittedName>
        <fullName evidence="2">Uncharacterized protein</fullName>
    </submittedName>
</protein>
<dbReference type="AlphaFoldDB" id="A0A4Z2IFS1"/>
<evidence type="ECO:0000313" key="2">
    <source>
        <dbReference type="EMBL" id="TNN76475.1"/>
    </source>
</evidence>
<sequence length="110" mass="12350">MCSYTLRNGAEEGKKRRGPSPRPRGFCDNAVWELRASDERRADAAAALTSRQRRGRPAGRHAASDLLSIFQSGMRNTERRRRRCQTADQGLTPGKRSGRTLINSFRGFSL</sequence>
<feature type="region of interest" description="Disordered" evidence="1">
    <location>
        <begin position="42"/>
        <end position="110"/>
    </location>
</feature>
<keyword evidence="3" id="KW-1185">Reference proteome</keyword>
<organism evidence="2 3">
    <name type="scientific">Liparis tanakae</name>
    <name type="common">Tanaka's snailfish</name>
    <dbReference type="NCBI Taxonomy" id="230148"/>
    <lineage>
        <taxon>Eukaryota</taxon>
        <taxon>Metazoa</taxon>
        <taxon>Chordata</taxon>
        <taxon>Craniata</taxon>
        <taxon>Vertebrata</taxon>
        <taxon>Euteleostomi</taxon>
        <taxon>Actinopterygii</taxon>
        <taxon>Neopterygii</taxon>
        <taxon>Teleostei</taxon>
        <taxon>Neoteleostei</taxon>
        <taxon>Acanthomorphata</taxon>
        <taxon>Eupercaria</taxon>
        <taxon>Perciformes</taxon>
        <taxon>Cottioidei</taxon>
        <taxon>Cottales</taxon>
        <taxon>Liparidae</taxon>
        <taxon>Liparis</taxon>
    </lineage>
</organism>
<gene>
    <name evidence="2" type="ORF">EYF80_013340</name>
</gene>
<evidence type="ECO:0000256" key="1">
    <source>
        <dbReference type="SAM" id="MobiDB-lite"/>
    </source>
</evidence>
<dbReference type="Proteomes" id="UP000314294">
    <property type="component" value="Unassembled WGS sequence"/>
</dbReference>
<dbReference type="EMBL" id="SRLO01000093">
    <property type="protein sequence ID" value="TNN76475.1"/>
    <property type="molecule type" value="Genomic_DNA"/>
</dbReference>
<name>A0A4Z2IFS1_9TELE</name>
<feature type="region of interest" description="Disordered" evidence="1">
    <location>
        <begin position="1"/>
        <end position="26"/>
    </location>
</feature>
<accession>A0A4Z2IFS1</accession>
<comment type="caution">
    <text evidence="2">The sequence shown here is derived from an EMBL/GenBank/DDBJ whole genome shotgun (WGS) entry which is preliminary data.</text>
</comment>